<dbReference type="Proteomes" id="UP000094389">
    <property type="component" value="Unassembled WGS sequence"/>
</dbReference>
<reference evidence="2 4" key="3">
    <citation type="journal article" date="2016" name="Proc. Natl. Acad. Sci. U.S.A.">
        <title>Comparative genomics of biotechnologically important yeasts.</title>
        <authorList>
            <person name="Riley R."/>
            <person name="Haridas S."/>
            <person name="Wolfe K.H."/>
            <person name="Lopes M.R."/>
            <person name="Hittinger C.T."/>
            <person name="Goeker M."/>
            <person name="Salamov A.A."/>
            <person name="Wisecaver J.H."/>
            <person name="Long T.M."/>
            <person name="Calvey C.H."/>
            <person name="Aerts A.L."/>
            <person name="Barry K.W."/>
            <person name="Choi C."/>
            <person name="Clum A."/>
            <person name="Coughlan A.Y."/>
            <person name="Deshpande S."/>
            <person name="Douglass A.P."/>
            <person name="Hanson S.J."/>
            <person name="Klenk H.-P."/>
            <person name="LaButti K.M."/>
            <person name="Lapidus A."/>
            <person name="Lindquist E.A."/>
            <person name="Lipzen A.M."/>
            <person name="Meier-Kolthoff J.P."/>
            <person name="Ohm R.A."/>
            <person name="Otillar R.P."/>
            <person name="Pangilinan J.L."/>
            <person name="Peng Y."/>
            <person name="Rokas A."/>
            <person name="Rosa C.A."/>
            <person name="Scheuner C."/>
            <person name="Sibirny A.A."/>
            <person name="Slot J.C."/>
            <person name="Stielow J.B."/>
            <person name="Sun H."/>
            <person name="Kurtzman C.P."/>
            <person name="Blackwell M."/>
            <person name="Grigoriev I.V."/>
            <person name="Jeffries T.W."/>
        </authorList>
    </citation>
    <scope>NUCLEOTIDE SEQUENCE [LARGE SCALE GENOMIC DNA]</scope>
    <source>
        <strain evidence="4">ATCC 18201 / CBS 1600 / BCRC 20928 / JCM 3617 / NBRC 0987 / NRRL Y-1542</strain>
        <strain evidence="2">NRRL Y-1542</strain>
    </source>
</reference>
<gene>
    <name evidence="1" type="ORF">BN1211_4142</name>
    <name evidence="2" type="ORF">CYBJADRAFT_167621</name>
</gene>
<keyword evidence="4" id="KW-1185">Reference proteome</keyword>
<evidence type="ECO:0000313" key="4">
    <source>
        <dbReference type="Proteomes" id="UP000094389"/>
    </source>
</evidence>
<evidence type="ECO:0000313" key="3">
    <source>
        <dbReference type="Proteomes" id="UP000038830"/>
    </source>
</evidence>
<proteinExistence type="predicted"/>
<dbReference type="Proteomes" id="UP000038830">
    <property type="component" value="Unassembled WGS sequence"/>
</dbReference>
<accession>A0A0H5C6M7</accession>
<dbReference type="InterPro" id="IPR027417">
    <property type="entry name" value="P-loop_NTPase"/>
</dbReference>
<dbReference type="EMBL" id="KV453930">
    <property type="protein sequence ID" value="ODV73592.1"/>
    <property type="molecule type" value="Genomic_DNA"/>
</dbReference>
<dbReference type="AlphaFoldDB" id="A0A0H5C6M7"/>
<reference evidence="1" key="1">
    <citation type="submission" date="2014-12" db="EMBL/GenBank/DDBJ databases">
        <authorList>
            <person name="Jaenicke S."/>
        </authorList>
    </citation>
    <scope>NUCLEOTIDE SEQUENCE [LARGE SCALE GENOMIC DNA]</scope>
    <source>
        <strain evidence="1">CBS1600</strain>
    </source>
</reference>
<dbReference type="OMA" id="RYIYDIV"/>
<dbReference type="SUPFAM" id="SSF52540">
    <property type="entry name" value="P-loop containing nucleoside triphosphate hydrolases"/>
    <property type="match status" value="1"/>
</dbReference>
<name>A0A0H5C6M7_CYBJN</name>
<organism evidence="1 3">
    <name type="scientific">Cyberlindnera jadinii (strain ATCC 18201 / CBS 1600 / BCRC 20928 / JCM 3617 / NBRC 0987 / NRRL Y-1542)</name>
    <name type="common">Torula yeast</name>
    <name type="synonym">Candida utilis</name>
    <dbReference type="NCBI Taxonomy" id="983966"/>
    <lineage>
        <taxon>Eukaryota</taxon>
        <taxon>Fungi</taxon>
        <taxon>Dikarya</taxon>
        <taxon>Ascomycota</taxon>
        <taxon>Saccharomycotina</taxon>
        <taxon>Saccharomycetes</taxon>
        <taxon>Phaffomycetales</taxon>
        <taxon>Phaffomycetaceae</taxon>
        <taxon>Cyberlindnera</taxon>
    </lineage>
</organism>
<sequence>MITKEVEDVRIKHGDVIDENVFIGLTLAILAHKNVVISSEDIHTATYVTGYILNTVWGLQATVLKAHAGITRDDLLKFFFDGTIGGHMGFVYVIEGIDKLSNQLQRLILETMKSRKIVYNNTPLLANELRTIVGITGEPHALYPLLSQEFWFQQRCDLKMDINDGRFPTSATLNRSKVTHFITLRNKYLNVTISPEMKRYIYDIVIHVRCHRCVKNGFPTRAIKDLELLCQCLCLIFDRNYVIPTIVKLACRKLIPFKIQMVDPSLEPTLQYGSDIDLVAEMMKRMTPKMVVEDVLRKVGPPL</sequence>
<protein>
    <submittedName>
        <fullName evidence="1">Uncharacterized protein</fullName>
    </submittedName>
</protein>
<dbReference type="EMBL" id="CDQK01000004">
    <property type="protein sequence ID" value="CEP23532.1"/>
    <property type="molecule type" value="Genomic_DNA"/>
</dbReference>
<accession>A0A1E4S2E2</accession>
<dbReference type="Gene3D" id="1.10.8.80">
    <property type="entry name" value="Magnesium chelatase subunit I, C-Terminal domain"/>
    <property type="match status" value="1"/>
</dbReference>
<dbReference type="OrthoDB" id="5582146at2759"/>
<evidence type="ECO:0000313" key="2">
    <source>
        <dbReference type="EMBL" id="ODV73592.1"/>
    </source>
</evidence>
<dbReference type="PANTHER" id="PTHR11603">
    <property type="entry name" value="AAA FAMILY ATPASE"/>
    <property type="match status" value="1"/>
</dbReference>
<dbReference type="PANTHER" id="PTHR11603:SF132">
    <property type="entry name" value="C2H2-TYPE DOMAIN-CONTAINING PROTEIN"/>
    <property type="match status" value="1"/>
</dbReference>
<evidence type="ECO:0000313" key="1">
    <source>
        <dbReference type="EMBL" id="CEP23532.1"/>
    </source>
</evidence>
<dbReference type="InterPro" id="IPR052041">
    <property type="entry name" value="Nucleic_acid_metab_PIN/TRAM"/>
</dbReference>
<reference evidence="3" key="2">
    <citation type="journal article" date="2015" name="J. Biotechnol.">
        <title>The structure of the Cyberlindnera jadinii genome and its relation to Candida utilis analyzed by the occurrence of single nucleotide polymorphisms.</title>
        <authorList>
            <person name="Rupp O."/>
            <person name="Brinkrolf K."/>
            <person name="Buerth C."/>
            <person name="Kunigo M."/>
            <person name="Schneider J."/>
            <person name="Jaenicke S."/>
            <person name="Goesmann A."/>
            <person name="Puehler A."/>
            <person name="Jaeger K.-E."/>
            <person name="Ernst J.F."/>
        </authorList>
    </citation>
    <scope>NUCLEOTIDE SEQUENCE [LARGE SCALE GENOMIC DNA]</scope>
    <source>
        <strain evidence="3">ATCC 18201 / CBS 1600 / BCRC 20928 / JCM 3617 / NBRC 0987 / NRRL Y-1542</strain>
    </source>
</reference>